<protein>
    <submittedName>
        <fullName evidence="7">Uncharacterized protein</fullName>
    </submittedName>
</protein>
<dbReference type="PANTHER" id="PTHR45649">
    <property type="entry name" value="AMINO-ACID PERMEASE BAT1"/>
    <property type="match status" value="1"/>
</dbReference>
<keyword evidence="5 6" id="KW-0472">Membrane</keyword>
<evidence type="ECO:0000256" key="3">
    <source>
        <dbReference type="ARBA" id="ARBA00022692"/>
    </source>
</evidence>
<keyword evidence="4 6" id="KW-1133">Transmembrane helix</keyword>
<feature type="transmembrane region" description="Helical" evidence="6">
    <location>
        <begin position="31"/>
        <end position="52"/>
    </location>
</feature>
<evidence type="ECO:0000256" key="2">
    <source>
        <dbReference type="ARBA" id="ARBA00022448"/>
    </source>
</evidence>
<evidence type="ECO:0000313" key="7">
    <source>
        <dbReference type="EMBL" id="KAJ5160467.1"/>
    </source>
</evidence>
<feature type="transmembrane region" description="Helical" evidence="6">
    <location>
        <begin position="201"/>
        <end position="225"/>
    </location>
</feature>
<dbReference type="EMBL" id="JAPQKN010000004">
    <property type="protein sequence ID" value="KAJ5160467.1"/>
    <property type="molecule type" value="Genomic_DNA"/>
</dbReference>
<keyword evidence="3 6" id="KW-0812">Transmembrane</keyword>
<reference evidence="7" key="1">
    <citation type="submission" date="2022-11" db="EMBL/GenBank/DDBJ databases">
        <authorList>
            <person name="Petersen C."/>
        </authorList>
    </citation>
    <scope>NUCLEOTIDE SEQUENCE</scope>
    <source>
        <strain evidence="7">IBT 26290</strain>
    </source>
</reference>
<name>A0A9W9HZR6_9EURO</name>
<sequence length="279" mass="31063">MFLISFVSLLARSHPKQSSTFVWVTFINETGWPDGVCFLSGLSTSCYMYIGLDASMHMAEECTEPERTVPRTMLAAIGNGFVTGFAYTVALLYGITDIGVMNADGSTRWIPYLLNVQILRSTTMANAFSILMVIVGVFIIIAVQETSIRLAWSFARDEGLVFSKYLQRVHSKLDVPIFALILTWSLVFICGLIYLGSATAVNALIGSAVILQQLSFVIPVVLLLYQKLSKRFLPTKRAFKLPEILGWLANIYVVVFTIVTLIFFNFPIFVPTDSFSMSK</sequence>
<evidence type="ECO:0000313" key="8">
    <source>
        <dbReference type="Proteomes" id="UP001149163"/>
    </source>
</evidence>
<dbReference type="Proteomes" id="UP001149163">
    <property type="component" value="Unassembled WGS sequence"/>
</dbReference>
<evidence type="ECO:0000256" key="5">
    <source>
        <dbReference type="ARBA" id="ARBA00023136"/>
    </source>
</evidence>
<dbReference type="Pfam" id="PF13520">
    <property type="entry name" value="AA_permease_2"/>
    <property type="match status" value="1"/>
</dbReference>
<dbReference type="GO" id="GO:0022857">
    <property type="term" value="F:transmembrane transporter activity"/>
    <property type="evidence" value="ECO:0007669"/>
    <property type="project" value="InterPro"/>
</dbReference>
<feature type="transmembrane region" description="Helical" evidence="6">
    <location>
        <begin position="73"/>
        <end position="95"/>
    </location>
</feature>
<feature type="transmembrane region" description="Helical" evidence="6">
    <location>
        <begin position="124"/>
        <end position="143"/>
    </location>
</feature>
<keyword evidence="8" id="KW-1185">Reference proteome</keyword>
<organism evidence="7 8">
    <name type="scientific">Penicillium canariense</name>
    <dbReference type="NCBI Taxonomy" id="189055"/>
    <lineage>
        <taxon>Eukaryota</taxon>
        <taxon>Fungi</taxon>
        <taxon>Dikarya</taxon>
        <taxon>Ascomycota</taxon>
        <taxon>Pezizomycotina</taxon>
        <taxon>Eurotiomycetes</taxon>
        <taxon>Eurotiomycetidae</taxon>
        <taxon>Eurotiales</taxon>
        <taxon>Aspergillaceae</taxon>
        <taxon>Penicillium</taxon>
    </lineage>
</organism>
<accession>A0A9W9HZR6</accession>
<dbReference type="OrthoDB" id="4476201at2759"/>
<keyword evidence="2" id="KW-0813">Transport</keyword>
<dbReference type="Gene3D" id="1.20.1740.10">
    <property type="entry name" value="Amino acid/polyamine transporter I"/>
    <property type="match status" value="1"/>
</dbReference>
<dbReference type="GO" id="GO:0016020">
    <property type="term" value="C:membrane"/>
    <property type="evidence" value="ECO:0007669"/>
    <property type="project" value="UniProtKB-SubCell"/>
</dbReference>
<gene>
    <name evidence="7" type="ORF">N7482_007471</name>
</gene>
<proteinExistence type="predicted"/>
<evidence type="ECO:0000256" key="4">
    <source>
        <dbReference type="ARBA" id="ARBA00022989"/>
    </source>
</evidence>
<dbReference type="InterPro" id="IPR002293">
    <property type="entry name" value="AA/rel_permease1"/>
</dbReference>
<reference evidence="7" key="2">
    <citation type="journal article" date="2023" name="IMA Fungus">
        <title>Comparative genomic study of the Penicillium genus elucidates a diverse pangenome and 15 lateral gene transfer events.</title>
        <authorList>
            <person name="Petersen C."/>
            <person name="Sorensen T."/>
            <person name="Nielsen M.R."/>
            <person name="Sondergaard T.E."/>
            <person name="Sorensen J.L."/>
            <person name="Fitzpatrick D.A."/>
            <person name="Frisvad J.C."/>
            <person name="Nielsen K.L."/>
        </authorList>
    </citation>
    <scope>NUCLEOTIDE SEQUENCE</scope>
    <source>
        <strain evidence="7">IBT 26290</strain>
    </source>
</reference>
<dbReference type="PANTHER" id="PTHR45649:SF24">
    <property type="entry name" value="TRANSPORT PROTEIN, PUTATIVE (AFU_ORTHOLOGUE AFUA_2G15150)-RELATED"/>
    <property type="match status" value="1"/>
</dbReference>
<evidence type="ECO:0000256" key="6">
    <source>
        <dbReference type="SAM" id="Phobius"/>
    </source>
</evidence>
<comment type="caution">
    <text evidence="7">The sequence shown here is derived from an EMBL/GenBank/DDBJ whole genome shotgun (WGS) entry which is preliminary data.</text>
</comment>
<dbReference type="GeneID" id="81428772"/>
<evidence type="ECO:0000256" key="1">
    <source>
        <dbReference type="ARBA" id="ARBA00004141"/>
    </source>
</evidence>
<dbReference type="RefSeq" id="XP_056542025.1">
    <property type="nucleotide sequence ID" value="XM_056689596.1"/>
</dbReference>
<dbReference type="AlphaFoldDB" id="A0A9W9HZR6"/>
<comment type="subcellular location">
    <subcellularLocation>
        <location evidence="1">Membrane</location>
        <topology evidence="1">Multi-pass membrane protein</topology>
    </subcellularLocation>
</comment>
<feature type="transmembrane region" description="Helical" evidence="6">
    <location>
        <begin position="173"/>
        <end position="195"/>
    </location>
</feature>
<feature type="transmembrane region" description="Helical" evidence="6">
    <location>
        <begin position="245"/>
        <end position="270"/>
    </location>
</feature>